<dbReference type="CDD" id="cd07414">
    <property type="entry name" value="MPP_PP1_PPKL"/>
    <property type="match status" value="1"/>
</dbReference>
<evidence type="ECO:0000256" key="11">
    <source>
        <dbReference type="RuleBase" id="RU004273"/>
    </source>
</evidence>
<evidence type="ECO:0000256" key="2">
    <source>
        <dbReference type="ARBA" id="ARBA00008294"/>
    </source>
</evidence>
<dbReference type="AlphaFoldDB" id="A0A1B6MHG7"/>
<keyword evidence="5" id="KW-0904">Protein phosphatase</keyword>
<comment type="subcellular location">
    <subcellularLocation>
        <location evidence="7">Cell projection</location>
        <location evidence="7">Pseudopodium</location>
    </subcellularLocation>
</comment>
<comment type="similarity">
    <text evidence="2 11">Belongs to the PPP phosphatase family.</text>
</comment>
<dbReference type="Pfam" id="PF00149">
    <property type="entry name" value="Metallophos"/>
    <property type="match status" value="1"/>
</dbReference>
<comment type="cofactor">
    <cofactor evidence="1">
        <name>Mn(2+)</name>
        <dbReference type="ChEBI" id="CHEBI:29035"/>
    </cofactor>
</comment>
<dbReference type="InterPro" id="IPR004843">
    <property type="entry name" value="Calcineurin-like_PHP"/>
</dbReference>
<evidence type="ECO:0000256" key="7">
    <source>
        <dbReference type="ARBA" id="ARBA00037818"/>
    </source>
</evidence>
<dbReference type="GO" id="GO:0005737">
    <property type="term" value="C:cytoplasm"/>
    <property type="evidence" value="ECO:0007669"/>
    <property type="project" value="TreeGrafter"/>
</dbReference>
<comment type="function">
    <text evidence="10">Probable phosphatase which plays a redundant role with gsp-4 in spermatogenesis by regulating sister chromatid segregation during meiosis. In addition, involved in sperm motility by controlling the dynamic disassembly of major sperm proteins (MSP) in the spermatozoan pseudopodium.</text>
</comment>
<dbReference type="InterPro" id="IPR006186">
    <property type="entry name" value="Ser/Thr-sp_prot-phosphatase"/>
</dbReference>
<dbReference type="SMART" id="SM00156">
    <property type="entry name" value="PP2Ac"/>
    <property type="match status" value="1"/>
</dbReference>
<organism evidence="13">
    <name type="scientific">Graphocephala atropunctata</name>
    <dbReference type="NCBI Taxonomy" id="36148"/>
    <lineage>
        <taxon>Eukaryota</taxon>
        <taxon>Metazoa</taxon>
        <taxon>Ecdysozoa</taxon>
        <taxon>Arthropoda</taxon>
        <taxon>Hexapoda</taxon>
        <taxon>Insecta</taxon>
        <taxon>Pterygota</taxon>
        <taxon>Neoptera</taxon>
        <taxon>Paraneoptera</taxon>
        <taxon>Hemiptera</taxon>
        <taxon>Auchenorrhyncha</taxon>
        <taxon>Membracoidea</taxon>
        <taxon>Cicadellidae</taxon>
        <taxon>Cicadellinae</taxon>
        <taxon>Cicadellini</taxon>
        <taxon>Graphocephala</taxon>
    </lineage>
</organism>
<sequence>MDNVIDSVMGKLLEQRNVRPGRYLQLTETEIRQLITKSRELFVRQPMLLELEAPLKICGDIHGQYLDLLRLFDAGGFPPSTNYLFLGDYVDRGKQSIEVICLLMCYKIKHPENFFMLRGNHESASINRMYGFYDECKRRYNVRLWKVFTDCFNCLPVAAVVDDKIFCCHGGLSPDLQHFDQIRQLQRPTDVPDQGLLCDLLWSDPSPDISGWGENDRGVSFTFGPDIVRIFCTKFSIDLVVRAHQVVEDGYEFFANRQLVTIFSAPNYCGEFDNAGAMMTVDANLTCSFQILKPADKRTSSIFRRFPISLSNEKWNPQ</sequence>
<dbReference type="PANTHER" id="PTHR11668">
    <property type="entry name" value="SERINE/THREONINE PROTEIN PHOSPHATASE"/>
    <property type="match status" value="1"/>
</dbReference>
<evidence type="ECO:0000256" key="1">
    <source>
        <dbReference type="ARBA" id="ARBA00001936"/>
    </source>
</evidence>
<comment type="catalytic activity">
    <reaction evidence="9 11">
        <text>O-phospho-L-threonyl-[protein] + H2O = L-threonyl-[protein] + phosphate</text>
        <dbReference type="Rhea" id="RHEA:47004"/>
        <dbReference type="Rhea" id="RHEA-COMP:11060"/>
        <dbReference type="Rhea" id="RHEA-COMP:11605"/>
        <dbReference type="ChEBI" id="CHEBI:15377"/>
        <dbReference type="ChEBI" id="CHEBI:30013"/>
        <dbReference type="ChEBI" id="CHEBI:43474"/>
        <dbReference type="ChEBI" id="CHEBI:61977"/>
        <dbReference type="EC" id="3.1.3.16"/>
    </reaction>
</comment>
<evidence type="ECO:0000256" key="5">
    <source>
        <dbReference type="ARBA" id="ARBA00022912"/>
    </source>
</evidence>
<dbReference type="GO" id="GO:0031272">
    <property type="term" value="P:regulation of pseudopodium assembly"/>
    <property type="evidence" value="ECO:0007669"/>
    <property type="project" value="UniProtKB-ARBA"/>
</dbReference>
<dbReference type="EC" id="3.1.3.16" evidence="11"/>
<dbReference type="GO" id="GO:0004722">
    <property type="term" value="F:protein serine/threonine phosphatase activity"/>
    <property type="evidence" value="ECO:0007669"/>
    <property type="project" value="UniProtKB-EC"/>
</dbReference>
<evidence type="ECO:0000259" key="12">
    <source>
        <dbReference type="PROSITE" id="PS00125"/>
    </source>
</evidence>
<dbReference type="GO" id="GO:0046872">
    <property type="term" value="F:metal ion binding"/>
    <property type="evidence" value="ECO:0007669"/>
    <property type="project" value="UniProtKB-KW"/>
</dbReference>
<proteinExistence type="inferred from homology"/>
<feature type="domain" description="Serine/threonine specific protein phosphatases" evidence="12">
    <location>
        <begin position="117"/>
        <end position="122"/>
    </location>
</feature>
<dbReference type="GO" id="GO:0097723">
    <property type="term" value="P:amoeboid sperm motility"/>
    <property type="evidence" value="ECO:0007669"/>
    <property type="project" value="UniProtKB-ARBA"/>
</dbReference>
<dbReference type="GO" id="GO:0018991">
    <property type="term" value="P:egg-laying behavior"/>
    <property type="evidence" value="ECO:0007669"/>
    <property type="project" value="UniProtKB-ARBA"/>
</dbReference>
<gene>
    <name evidence="13" type="ORF">g.1301</name>
</gene>
<dbReference type="EMBL" id="GEBQ01004625">
    <property type="protein sequence ID" value="JAT35352.1"/>
    <property type="molecule type" value="Transcribed_RNA"/>
</dbReference>
<dbReference type="InterPro" id="IPR050341">
    <property type="entry name" value="PP1_catalytic_subunit"/>
</dbReference>
<dbReference type="Pfam" id="PF16891">
    <property type="entry name" value="STPPase_N"/>
    <property type="match status" value="1"/>
</dbReference>
<dbReference type="PROSITE" id="PS00125">
    <property type="entry name" value="SER_THR_PHOSPHATASE"/>
    <property type="match status" value="1"/>
</dbReference>
<keyword evidence="6" id="KW-0464">Manganese</keyword>
<evidence type="ECO:0000256" key="6">
    <source>
        <dbReference type="ARBA" id="ARBA00023211"/>
    </source>
</evidence>
<protein>
    <recommendedName>
        <fullName evidence="11">Serine/threonine-protein phosphatase</fullName>
        <ecNumber evidence="11">3.1.3.16</ecNumber>
    </recommendedName>
</protein>
<name>A0A1B6MHG7_9HEMI</name>
<dbReference type="FunFam" id="3.60.21.10:FF:000026">
    <property type="entry name" value="Serine/threonine-protein phosphatase"/>
    <property type="match status" value="1"/>
</dbReference>
<dbReference type="SUPFAM" id="SSF56300">
    <property type="entry name" value="Metallo-dependent phosphatases"/>
    <property type="match status" value="1"/>
</dbReference>
<dbReference type="Gene3D" id="3.60.21.10">
    <property type="match status" value="1"/>
</dbReference>
<evidence type="ECO:0000313" key="13">
    <source>
        <dbReference type="EMBL" id="JAT35352.1"/>
    </source>
</evidence>
<reference evidence="13" key="1">
    <citation type="submission" date="2015-11" db="EMBL/GenBank/DDBJ databases">
        <title>De novo transcriptome assembly of four potential Pierce s Disease insect vectors from Arizona vineyards.</title>
        <authorList>
            <person name="Tassone E.E."/>
        </authorList>
    </citation>
    <scope>NUCLEOTIDE SEQUENCE</scope>
</reference>
<keyword evidence="3" id="KW-0479">Metal-binding</keyword>
<dbReference type="PRINTS" id="PR00114">
    <property type="entry name" value="STPHPHTASE"/>
</dbReference>
<evidence type="ECO:0000256" key="9">
    <source>
        <dbReference type="ARBA" id="ARBA00048336"/>
    </source>
</evidence>
<keyword evidence="4 11" id="KW-0378">Hydrolase</keyword>
<evidence type="ECO:0000256" key="4">
    <source>
        <dbReference type="ARBA" id="ARBA00022801"/>
    </source>
</evidence>
<dbReference type="GO" id="GO:0005634">
    <property type="term" value="C:nucleus"/>
    <property type="evidence" value="ECO:0007669"/>
    <property type="project" value="TreeGrafter"/>
</dbReference>
<dbReference type="GO" id="GO:0007060">
    <property type="term" value="P:male meiosis chromosome segregation"/>
    <property type="evidence" value="ECO:0007669"/>
    <property type="project" value="UniProtKB-ARBA"/>
</dbReference>
<evidence type="ECO:0000256" key="3">
    <source>
        <dbReference type="ARBA" id="ARBA00022723"/>
    </source>
</evidence>
<dbReference type="InterPro" id="IPR029052">
    <property type="entry name" value="Metallo-depent_PP-like"/>
</dbReference>
<dbReference type="GO" id="GO:0031143">
    <property type="term" value="C:pseudopodium"/>
    <property type="evidence" value="ECO:0007669"/>
    <property type="project" value="UniProtKB-SubCell"/>
</dbReference>
<dbReference type="PANTHER" id="PTHR11668:SF300">
    <property type="entry name" value="SERINE_THREONINE-PROTEIN PHOSPHATASE"/>
    <property type="match status" value="1"/>
</dbReference>
<evidence type="ECO:0000256" key="8">
    <source>
        <dbReference type="ARBA" id="ARBA00047761"/>
    </source>
</evidence>
<comment type="catalytic activity">
    <reaction evidence="8">
        <text>O-phospho-L-seryl-[protein] + H2O = L-seryl-[protein] + phosphate</text>
        <dbReference type="Rhea" id="RHEA:20629"/>
        <dbReference type="Rhea" id="RHEA-COMP:9863"/>
        <dbReference type="Rhea" id="RHEA-COMP:11604"/>
        <dbReference type="ChEBI" id="CHEBI:15377"/>
        <dbReference type="ChEBI" id="CHEBI:29999"/>
        <dbReference type="ChEBI" id="CHEBI:43474"/>
        <dbReference type="ChEBI" id="CHEBI:83421"/>
        <dbReference type="EC" id="3.1.3.16"/>
    </reaction>
</comment>
<evidence type="ECO:0000256" key="10">
    <source>
        <dbReference type="ARBA" id="ARBA00054219"/>
    </source>
</evidence>
<dbReference type="InterPro" id="IPR031675">
    <property type="entry name" value="STPPase_N"/>
</dbReference>
<accession>A0A1B6MHG7</accession>